<proteinExistence type="predicted"/>
<dbReference type="EMBL" id="JPLY01000004">
    <property type="protein sequence ID" value="KFC20920.1"/>
    <property type="molecule type" value="Genomic_DNA"/>
</dbReference>
<protein>
    <submittedName>
        <fullName evidence="1">Toxin RelE</fullName>
    </submittedName>
</protein>
<dbReference type="Proteomes" id="UP000028623">
    <property type="component" value="Unassembled WGS sequence"/>
</dbReference>
<dbReference type="RefSeq" id="WP_034976554.1">
    <property type="nucleotide sequence ID" value="NZ_FOFI01000001.1"/>
</dbReference>
<keyword evidence="2" id="KW-1185">Reference proteome</keyword>
<dbReference type="InterPro" id="IPR009241">
    <property type="entry name" value="HigB-like"/>
</dbReference>
<gene>
    <name evidence="1" type="ORF">IO89_11845</name>
</gene>
<dbReference type="Pfam" id="PF05973">
    <property type="entry name" value="Gp49"/>
    <property type="match status" value="1"/>
</dbReference>
<dbReference type="eggNOG" id="COG4679">
    <property type="taxonomic scope" value="Bacteria"/>
</dbReference>
<accession>A0A085BEM5</accession>
<name>A0A085BEM5_9FLAO</name>
<comment type="caution">
    <text evidence="1">The sequence shown here is derived from an EMBL/GenBank/DDBJ whole genome shotgun (WGS) entry which is preliminary data.</text>
</comment>
<evidence type="ECO:0000313" key="2">
    <source>
        <dbReference type="Proteomes" id="UP000028623"/>
    </source>
</evidence>
<dbReference type="AlphaFoldDB" id="A0A085BEM5"/>
<dbReference type="OrthoDB" id="573082at2"/>
<dbReference type="STRING" id="421072.SAMN04488097_0247"/>
<organism evidence="1 2">
    <name type="scientific">Epilithonimonas lactis</name>
    <dbReference type="NCBI Taxonomy" id="421072"/>
    <lineage>
        <taxon>Bacteria</taxon>
        <taxon>Pseudomonadati</taxon>
        <taxon>Bacteroidota</taxon>
        <taxon>Flavobacteriia</taxon>
        <taxon>Flavobacteriales</taxon>
        <taxon>Weeksellaceae</taxon>
        <taxon>Chryseobacterium group</taxon>
        <taxon>Epilithonimonas</taxon>
    </lineage>
</organism>
<reference evidence="1 2" key="1">
    <citation type="submission" date="2014-07" db="EMBL/GenBank/DDBJ databases">
        <title>Epilithonimonas lactis LMG 22401 Genome.</title>
        <authorList>
            <person name="Pipes S.E."/>
            <person name="Stropko S.J."/>
        </authorList>
    </citation>
    <scope>NUCLEOTIDE SEQUENCE [LARGE SCALE GENOMIC DNA]</scope>
    <source>
        <strain evidence="1 2">LMG 24401</strain>
    </source>
</reference>
<sequence>MKKLFEIIFLEEAFEFLSGLDKKHYEKILYNIRKSQIQHDPELFKKLNDEIWEFRTLYQGFQYRFLAFWDKTSSSETLVISTHGFVKKRSKVPDNEIQKAVKSRTEYFANQQSKNKKK</sequence>
<evidence type="ECO:0000313" key="1">
    <source>
        <dbReference type="EMBL" id="KFC20920.1"/>
    </source>
</evidence>